<evidence type="ECO:0000256" key="3">
    <source>
        <dbReference type="HAMAP-Rule" id="MF_01024"/>
    </source>
</evidence>
<protein>
    <recommendedName>
        <fullName evidence="3">Histidinol dehydrogenase</fullName>
        <shortName evidence="3">HDH</shortName>
        <ecNumber evidence="3">1.1.1.23</ecNumber>
    </recommendedName>
</protein>
<evidence type="ECO:0000313" key="7">
    <source>
        <dbReference type="Proteomes" id="UP001374803"/>
    </source>
</evidence>
<dbReference type="CDD" id="cd06572">
    <property type="entry name" value="Histidinol_dh"/>
    <property type="match status" value="1"/>
</dbReference>
<comment type="similarity">
    <text evidence="1 3 4 5">Belongs to the histidinol dehydrogenase family.</text>
</comment>
<feature type="binding site" evidence="3">
    <location>
        <position position="423"/>
    </location>
    <ligand>
        <name>Zn(2+)</name>
        <dbReference type="ChEBI" id="CHEBI:29105"/>
    </ligand>
</feature>
<proteinExistence type="inferred from homology"/>
<keyword evidence="3" id="KW-0862">Zinc</keyword>
<feature type="binding site" evidence="3">
    <location>
        <position position="267"/>
    </location>
    <ligand>
        <name>substrate</name>
    </ligand>
</feature>
<keyword evidence="3" id="KW-0028">Amino-acid biosynthesis</keyword>
<evidence type="ECO:0000313" key="6">
    <source>
        <dbReference type="EMBL" id="WXB01265.1"/>
    </source>
</evidence>
<feature type="binding site" evidence="3">
    <location>
        <position position="331"/>
    </location>
    <ligand>
        <name>substrate</name>
    </ligand>
</feature>
<keyword evidence="2 3" id="KW-0560">Oxidoreductase</keyword>
<feature type="binding site" evidence="3">
    <location>
        <position position="267"/>
    </location>
    <ligand>
        <name>Zn(2+)</name>
        <dbReference type="ChEBI" id="CHEBI:29105"/>
    </ligand>
</feature>
<dbReference type="PIRSF" id="PIRSF000099">
    <property type="entry name" value="Histidinol_dh"/>
    <property type="match status" value="1"/>
</dbReference>
<keyword evidence="3" id="KW-0479">Metal-binding</keyword>
<feature type="binding site" evidence="3">
    <location>
        <position position="242"/>
    </location>
    <ligand>
        <name>substrate</name>
    </ligand>
</feature>
<feature type="active site" description="Proton acceptor" evidence="3">
    <location>
        <position position="331"/>
    </location>
</feature>
<dbReference type="PANTHER" id="PTHR21256">
    <property type="entry name" value="HISTIDINOL DEHYDROGENASE HDH"/>
    <property type="match status" value="1"/>
</dbReference>
<feature type="binding site" evidence="3">
    <location>
        <position position="418"/>
    </location>
    <ligand>
        <name>substrate</name>
    </ligand>
</feature>
<dbReference type="GO" id="GO:0004399">
    <property type="term" value="F:histidinol dehydrogenase activity"/>
    <property type="evidence" value="ECO:0007669"/>
    <property type="project" value="UniProtKB-EC"/>
</dbReference>
<dbReference type="NCBIfam" id="TIGR00069">
    <property type="entry name" value="hisD"/>
    <property type="match status" value="1"/>
</dbReference>
<evidence type="ECO:0000256" key="2">
    <source>
        <dbReference type="ARBA" id="ARBA00023002"/>
    </source>
</evidence>
<dbReference type="RefSeq" id="WP_394830876.1">
    <property type="nucleotide sequence ID" value="NZ_CP089929.1"/>
</dbReference>
<feature type="binding site" evidence="3">
    <location>
        <position position="264"/>
    </location>
    <ligand>
        <name>Zn(2+)</name>
        <dbReference type="ChEBI" id="CHEBI:29105"/>
    </ligand>
</feature>
<dbReference type="InterPro" id="IPR012131">
    <property type="entry name" value="Hstdl_DH"/>
</dbReference>
<feature type="binding site" evidence="3">
    <location>
        <position position="196"/>
    </location>
    <ligand>
        <name>NAD(+)</name>
        <dbReference type="ChEBI" id="CHEBI:57540"/>
    </ligand>
</feature>
<evidence type="ECO:0000256" key="1">
    <source>
        <dbReference type="ARBA" id="ARBA00010178"/>
    </source>
</evidence>
<dbReference type="Pfam" id="PF00815">
    <property type="entry name" value="Histidinol_dh"/>
    <property type="match status" value="1"/>
</dbReference>
<dbReference type="Gene3D" id="3.40.50.1980">
    <property type="entry name" value="Nitrogenase molybdenum iron protein domain"/>
    <property type="match status" value="2"/>
</dbReference>
<feature type="binding site" evidence="3">
    <location>
        <position position="264"/>
    </location>
    <ligand>
        <name>substrate</name>
    </ligand>
</feature>
<accession>A0ABZ2KRX4</accession>
<dbReference type="InterPro" id="IPR022695">
    <property type="entry name" value="Histidinol_DH_monofunct"/>
</dbReference>
<evidence type="ECO:0000256" key="5">
    <source>
        <dbReference type="RuleBase" id="RU004175"/>
    </source>
</evidence>
<dbReference type="HAMAP" id="MF_01024">
    <property type="entry name" value="HisD"/>
    <property type="match status" value="1"/>
</dbReference>
<reference evidence="6" key="1">
    <citation type="submission" date="2021-12" db="EMBL/GenBank/DDBJ databases">
        <title>Discovery of the Pendulisporaceae a myxobacterial family with distinct sporulation behavior and unique specialized metabolism.</title>
        <authorList>
            <person name="Garcia R."/>
            <person name="Popoff A."/>
            <person name="Bader C.D."/>
            <person name="Loehr J."/>
            <person name="Walesch S."/>
            <person name="Walt C."/>
            <person name="Boldt J."/>
            <person name="Bunk B."/>
            <person name="Haeckl F.J.F.P.J."/>
            <person name="Gunesch A.P."/>
            <person name="Birkelbach J."/>
            <person name="Nuebel U."/>
            <person name="Pietschmann T."/>
            <person name="Bach T."/>
            <person name="Mueller R."/>
        </authorList>
    </citation>
    <scope>NUCLEOTIDE SEQUENCE</scope>
    <source>
        <strain evidence="6">MSr11367</strain>
    </source>
</reference>
<feature type="binding site" evidence="3">
    <location>
        <position position="364"/>
    </location>
    <ligand>
        <name>substrate</name>
    </ligand>
</feature>
<dbReference type="EMBL" id="CP089983">
    <property type="protein sequence ID" value="WXB01265.1"/>
    <property type="molecule type" value="Genomic_DNA"/>
</dbReference>
<comment type="catalytic activity">
    <reaction evidence="3">
        <text>L-histidinol + 2 NAD(+) + H2O = L-histidine + 2 NADH + 3 H(+)</text>
        <dbReference type="Rhea" id="RHEA:20641"/>
        <dbReference type="ChEBI" id="CHEBI:15377"/>
        <dbReference type="ChEBI" id="CHEBI:15378"/>
        <dbReference type="ChEBI" id="CHEBI:57540"/>
        <dbReference type="ChEBI" id="CHEBI:57595"/>
        <dbReference type="ChEBI" id="CHEBI:57699"/>
        <dbReference type="ChEBI" id="CHEBI:57945"/>
        <dbReference type="EC" id="1.1.1.23"/>
    </reaction>
</comment>
<organism evidence="6 7">
    <name type="scientific">Pendulispora rubella</name>
    <dbReference type="NCBI Taxonomy" id="2741070"/>
    <lineage>
        <taxon>Bacteria</taxon>
        <taxon>Pseudomonadati</taxon>
        <taxon>Myxococcota</taxon>
        <taxon>Myxococcia</taxon>
        <taxon>Myxococcales</taxon>
        <taxon>Sorangiineae</taxon>
        <taxon>Pendulisporaceae</taxon>
        <taxon>Pendulispora</taxon>
    </lineage>
</organism>
<dbReference type="PRINTS" id="PR00083">
    <property type="entry name" value="HOLDHDRGNASE"/>
</dbReference>
<feature type="binding site" evidence="3">
    <location>
        <position position="364"/>
    </location>
    <ligand>
        <name>Zn(2+)</name>
        <dbReference type="ChEBI" id="CHEBI:29105"/>
    </ligand>
</feature>
<comment type="cofactor">
    <cofactor evidence="3">
        <name>Zn(2+)</name>
        <dbReference type="ChEBI" id="CHEBI:29105"/>
    </cofactor>
    <text evidence="3">Binds 1 zinc ion per subunit.</text>
</comment>
<gene>
    <name evidence="3 6" type="primary">hisD</name>
    <name evidence="6" type="ORF">LVJ94_30650</name>
</gene>
<feature type="binding site" evidence="3">
    <location>
        <position position="423"/>
    </location>
    <ligand>
        <name>substrate</name>
    </ligand>
</feature>
<evidence type="ECO:0000256" key="4">
    <source>
        <dbReference type="PIRNR" id="PIRNR000099"/>
    </source>
</evidence>
<comment type="function">
    <text evidence="3">Catalyzes the sequential NAD-dependent oxidations of L-histidinol to L-histidinaldehyde and then to L-histidine.</text>
</comment>
<feature type="active site" description="Proton acceptor" evidence="3">
    <location>
        <position position="330"/>
    </location>
</feature>
<name>A0ABZ2KRX4_9BACT</name>
<sequence>MSNALSVRFTGPLRALPATARREIVERARSQEDVAVTRVVGQILARVKREGDAALVALARELDRADLTKLEVPREALEEARNAIDPEVRRALERTRANLETVHGAFIPRVIEIESEPGILVGRRPDPLAAVGVYAPGGRAAYPSSVLMGVVPARVAGVPEIVVCSPPGKNGLPSQVVLAAAAIGGATRVFAIGGAQAIAALAFGTESVPRVDRIVGPGNAYVAEAKRQIAGNVGIDAPAGPSEILVIGDDTANPEHVARELAAQAEHDPEASCVALVVGDALAAQVSEALTRVVVDRGEVVSASLSSRGAVLSIESLEEAWPFAADYAAEHLMLLVREPQATLPKIRHAGTVFLGDGSSVAFGDYMTGANHVLPTAGAGRSFSGLSTLDFVRFTTYQTVTREAAARMAGDVAVLAEAEGLRNHAAAAAAFSLPGAGGSR</sequence>
<feature type="binding site" evidence="3">
    <location>
        <position position="219"/>
    </location>
    <ligand>
        <name>NAD(+)</name>
        <dbReference type="ChEBI" id="CHEBI:57540"/>
    </ligand>
</feature>
<comment type="pathway">
    <text evidence="3">Amino-acid biosynthesis; L-histidine biosynthesis; L-histidine from 5-phospho-alpha-D-ribose 1-diphosphate: step 9/9.</text>
</comment>
<dbReference type="InterPro" id="IPR016161">
    <property type="entry name" value="Ald_DH/histidinol_DH"/>
</dbReference>
<dbReference type="PANTHER" id="PTHR21256:SF2">
    <property type="entry name" value="HISTIDINE BIOSYNTHESIS TRIFUNCTIONAL PROTEIN"/>
    <property type="match status" value="1"/>
</dbReference>
<dbReference type="EC" id="1.1.1.23" evidence="3"/>
<dbReference type="SUPFAM" id="SSF53720">
    <property type="entry name" value="ALDH-like"/>
    <property type="match status" value="1"/>
</dbReference>
<keyword evidence="3" id="KW-0520">NAD</keyword>
<dbReference type="Proteomes" id="UP001374803">
    <property type="component" value="Chromosome"/>
</dbReference>
<dbReference type="Gene3D" id="1.20.5.1300">
    <property type="match status" value="1"/>
</dbReference>
<keyword evidence="3" id="KW-0368">Histidine biosynthesis</keyword>
<keyword evidence="7" id="KW-1185">Reference proteome</keyword>
<feature type="binding site" evidence="3">
    <location>
        <position position="134"/>
    </location>
    <ligand>
        <name>NAD(+)</name>
        <dbReference type="ChEBI" id="CHEBI:57540"/>
    </ligand>
</feature>